<dbReference type="InterPro" id="IPR007354">
    <property type="entry name" value="CruF-like"/>
</dbReference>
<keyword evidence="1" id="KW-0812">Transmembrane</keyword>
<feature type="transmembrane region" description="Helical" evidence="1">
    <location>
        <begin position="214"/>
        <end position="233"/>
    </location>
</feature>
<evidence type="ECO:0000313" key="2">
    <source>
        <dbReference type="EMBL" id="MEB3030340.1"/>
    </source>
</evidence>
<sequence length="289" mass="31063">MSTRTRGQVITGWCLVAIWFAATVAAALSAGSPIQPVAEAVYGALLAVFVALHTCTLYKPAGVIGYFTIAVIVAFGFEACSVATGFPFGSYVHHFEGSRALGVPVTVVFGWVVLAWLAWILARVIVGEYRNRRVSAVVTPVVATLILGGYDLVIDPIAAYARGLYSYVAPSGALGVPLSNYAGWLLTGWVLFQVFSLVEWQWRREPVASDRSTLLMRAVIWFGLALQVNLELLRVGDATATLQGGRVVPLSDIYATCSATAWFTMGLVAVIGVARLYSQAPQITTLRSR</sequence>
<feature type="transmembrane region" description="Helical" evidence="1">
    <location>
        <begin position="12"/>
        <end position="34"/>
    </location>
</feature>
<accession>A0ABU5XQX7</accession>
<name>A0ABU5XQX7_9MYCO</name>
<feature type="transmembrane region" description="Helical" evidence="1">
    <location>
        <begin position="134"/>
        <end position="161"/>
    </location>
</feature>
<protein>
    <submittedName>
        <fullName evidence="2">Carotenoid biosynthesis protein</fullName>
    </submittedName>
</protein>
<dbReference type="PANTHER" id="PTHR39419">
    <property type="entry name" value="SLL0814 PROTEIN"/>
    <property type="match status" value="1"/>
</dbReference>
<dbReference type="Proteomes" id="UP001298593">
    <property type="component" value="Unassembled WGS sequence"/>
</dbReference>
<keyword evidence="1" id="KW-1133">Transmembrane helix</keyword>
<evidence type="ECO:0000256" key="1">
    <source>
        <dbReference type="SAM" id="Phobius"/>
    </source>
</evidence>
<organism evidence="2 3">
    <name type="scientific">[Mycobacterium] nativiensis</name>
    <dbReference type="NCBI Taxonomy" id="2855503"/>
    <lineage>
        <taxon>Bacteria</taxon>
        <taxon>Bacillati</taxon>
        <taxon>Actinomycetota</taxon>
        <taxon>Actinomycetes</taxon>
        <taxon>Mycobacteriales</taxon>
        <taxon>Mycobacteriaceae</taxon>
        <taxon>Mycolicibacter</taxon>
    </lineage>
</organism>
<feature type="transmembrane region" description="Helical" evidence="1">
    <location>
        <begin position="40"/>
        <end position="58"/>
    </location>
</feature>
<dbReference type="Pfam" id="PF04240">
    <property type="entry name" value="Caroten_synth"/>
    <property type="match status" value="1"/>
</dbReference>
<feature type="transmembrane region" description="Helical" evidence="1">
    <location>
        <begin position="181"/>
        <end position="202"/>
    </location>
</feature>
<comment type="caution">
    <text evidence="2">The sequence shown here is derived from an EMBL/GenBank/DDBJ whole genome shotgun (WGS) entry which is preliminary data.</text>
</comment>
<dbReference type="PANTHER" id="PTHR39419:SF1">
    <property type="entry name" value="SLL0814 PROTEIN"/>
    <property type="match status" value="1"/>
</dbReference>
<dbReference type="EMBL" id="JAYJJU010000001">
    <property type="protein sequence ID" value="MEB3030340.1"/>
    <property type="molecule type" value="Genomic_DNA"/>
</dbReference>
<keyword evidence="3" id="KW-1185">Reference proteome</keyword>
<feature type="transmembrane region" description="Helical" evidence="1">
    <location>
        <begin position="253"/>
        <end position="277"/>
    </location>
</feature>
<evidence type="ECO:0000313" key="3">
    <source>
        <dbReference type="Proteomes" id="UP001298593"/>
    </source>
</evidence>
<feature type="transmembrane region" description="Helical" evidence="1">
    <location>
        <begin position="100"/>
        <end position="122"/>
    </location>
</feature>
<dbReference type="RefSeq" id="WP_329779856.1">
    <property type="nucleotide sequence ID" value="NZ_JAYJJU010000001.1"/>
</dbReference>
<feature type="transmembrane region" description="Helical" evidence="1">
    <location>
        <begin position="65"/>
        <end position="88"/>
    </location>
</feature>
<reference evidence="2 3" key="1">
    <citation type="submission" date="2023-12" db="EMBL/GenBank/DDBJ databases">
        <title>Description of new species of Mycobacterium terrae complex isolated from sewage at the Sao Paulo Zoological Park Foundation in Brazil.</title>
        <authorList>
            <person name="Romagnoli C.L."/>
            <person name="Conceicao E.C."/>
            <person name="Machado E."/>
            <person name="Barreto L.B.P.F."/>
            <person name="Sharma A."/>
            <person name="Silva N.M."/>
            <person name="Marques L.E."/>
            <person name="Juliana M.A."/>
            <person name="Lourenco M.C.S."/>
            <person name="Digiampietri L.A."/>
            <person name="Suffys P.N."/>
            <person name="Viana-Niero C."/>
        </authorList>
    </citation>
    <scope>NUCLEOTIDE SEQUENCE [LARGE SCALE GENOMIC DNA]</scope>
    <source>
        <strain evidence="2 3">MYC340</strain>
    </source>
</reference>
<gene>
    <name evidence="2" type="ORF">KV113_02125</name>
</gene>
<proteinExistence type="predicted"/>
<keyword evidence="1" id="KW-0472">Membrane</keyword>